<dbReference type="InterPro" id="IPR050700">
    <property type="entry name" value="YIM1/Zinc_Alcohol_DH_Fams"/>
</dbReference>
<evidence type="ECO:0000259" key="1">
    <source>
        <dbReference type="SMART" id="SM00829"/>
    </source>
</evidence>
<gene>
    <name evidence="2" type="ORF">IAQ67_08510</name>
</gene>
<proteinExistence type="predicted"/>
<organism evidence="2 3">
    <name type="scientific">Paenibacillus peoriae</name>
    <dbReference type="NCBI Taxonomy" id="59893"/>
    <lineage>
        <taxon>Bacteria</taxon>
        <taxon>Bacillati</taxon>
        <taxon>Bacillota</taxon>
        <taxon>Bacilli</taxon>
        <taxon>Bacillales</taxon>
        <taxon>Paenibacillaceae</taxon>
        <taxon>Paenibacillus</taxon>
    </lineage>
</organism>
<dbReference type="EMBL" id="CP061172">
    <property type="protein sequence ID" value="QNR69044.1"/>
    <property type="molecule type" value="Genomic_DNA"/>
</dbReference>
<dbReference type="InterPro" id="IPR020843">
    <property type="entry name" value="ER"/>
</dbReference>
<dbReference type="AlphaFoldDB" id="A0A7H0YD86"/>
<dbReference type="PANTHER" id="PTHR11695">
    <property type="entry name" value="ALCOHOL DEHYDROGENASE RELATED"/>
    <property type="match status" value="1"/>
</dbReference>
<sequence length="340" mass="36950">MKAVQINGYSKKLEAHINDIPISRIDKHQVLIKMYAAGVDPHLKLAINGKVRVFDQYKFPLTLGIDVSGVIEAVGQEVRNLITGDRVYALLPLNTMGAFAEYVVADASIVAKMPGNLSFEEAAAVPLSALTVVQALNVLKVKAGSKLFIPGGTGGFGQIAIPYAKSKKLFVAVSGDESSRHVASSIGADHFIDYQRQDYVKLLKDFDYVIDTRGASEFRKELSILKSGGKLLSLIAGPNARFAARQGGFSTIQKIIFSAIGMPFDIAAYLQHKTYDFLYVQPNGIQLKNITQWIDETGVKPIIDSTFPFSQVNEAIAKIAQGTAKGKIILTTKEVETTNI</sequence>
<dbReference type="InterPro" id="IPR013154">
    <property type="entry name" value="ADH-like_N"/>
</dbReference>
<feature type="domain" description="Enoyl reductase (ER)" evidence="1">
    <location>
        <begin position="12"/>
        <end position="330"/>
    </location>
</feature>
<evidence type="ECO:0000313" key="2">
    <source>
        <dbReference type="EMBL" id="QNR69044.1"/>
    </source>
</evidence>
<dbReference type="PANTHER" id="PTHR11695:SF294">
    <property type="entry name" value="RETICULON-4-INTERACTING PROTEIN 1, MITOCHONDRIAL"/>
    <property type="match status" value="1"/>
</dbReference>
<dbReference type="Gene3D" id="3.90.180.10">
    <property type="entry name" value="Medium-chain alcohol dehydrogenases, catalytic domain"/>
    <property type="match status" value="1"/>
</dbReference>
<dbReference type="CDD" id="cd05289">
    <property type="entry name" value="MDR_like_2"/>
    <property type="match status" value="1"/>
</dbReference>
<dbReference type="InterPro" id="IPR036291">
    <property type="entry name" value="NAD(P)-bd_dom_sf"/>
</dbReference>
<dbReference type="SMART" id="SM00829">
    <property type="entry name" value="PKS_ER"/>
    <property type="match status" value="1"/>
</dbReference>
<dbReference type="RefSeq" id="WP_190299020.1">
    <property type="nucleotide sequence ID" value="NZ_CP061172.1"/>
</dbReference>
<dbReference type="Pfam" id="PF13602">
    <property type="entry name" value="ADH_zinc_N_2"/>
    <property type="match status" value="1"/>
</dbReference>
<name>A0A7H0YD86_9BACL</name>
<dbReference type="SUPFAM" id="SSF50129">
    <property type="entry name" value="GroES-like"/>
    <property type="match status" value="1"/>
</dbReference>
<accession>A0A7H0YD86</accession>
<dbReference type="Pfam" id="PF08240">
    <property type="entry name" value="ADH_N"/>
    <property type="match status" value="1"/>
</dbReference>
<dbReference type="InterPro" id="IPR011032">
    <property type="entry name" value="GroES-like_sf"/>
</dbReference>
<dbReference type="SUPFAM" id="SSF51735">
    <property type="entry name" value="NAD(P)-binding Rossmann-fold domains"/>
    <property type="match status" value="1"/>
</dbReference>
<dbReference type="Proteomes" id="UP000516384">
    <property type="component" value="Chromosome"/>
</dbReference>
<reference evidence="2 3" key="1">
    <citation type="submission" date="2020-09" db="EMBL/GenBank/DDBJ databases">
        <title>Characterization of Paenibacillus peoriae strain ZF390 with broad-spectrum antimicrobial activity as a potential biocontrol agent.</title>
        <authorList>
            <person name="Li L."/>
            <person name="Zhao Y."/>
            <person name="Li B."/>
            <person name="Xie X."/>
        </authorList>
    </citation>
    <scope>NUCLEOTIDE SEQUENCE [LARGE SCALE GENOMIC DNA]</scope>
    <source>
        <strain evidence="2 3">ZF390</strain>
    </source>
</reference>
<dbReference type="Gene3D" id="3.40.50.720">
    <property type="entry name" value="NAD(P)-binding Rossmann-like Domain"/>
    <property type="match status" value="1"/>
</dbReference>
<protein>
    <submittedName>
        <fullName evidence="2">NADP-dependent oxidoreductase</fullName>
    </submittedName>
</protein>
<evidence type="ECO:0000313" key="3">
    <source>
        <dbReference type="Proteomes" id="UP000516384"/>
    </source>
</evidence>
<dbReference type="GO" id="GO:0016491">
    <property type="term" value="F:oxidoreductase activity"/>
    <property type="evidence" value="ECO:0007669"/>
    <property type="project" value="InterPro"/>
</dbReference>